<dbReference type="OrthoDB" id="10684267at2759"/>
<keyword evidence="3" id="KW-0732">Signal</keyword>
<protein>
    <recommendedName>
        <fullName evidence="4">C-type lectin domain-containing protein</fullName>
    </recommendedName>
</protein>
<dbReference type="Gene3D" id="3.10.100.10">
    <property type="entry name" value="Mannose-Binding Protein A, subunit A"/>
    <property type="match status" value="1"/>
</dbReference>
<dbReference type="SUPFAM" id="SSF56436">
    <property type="entry name" value="C-type lectin-like"/>
    <property type="match status" value="1"/>
</dbReference>
<sequence length="226" mass="25850">MPTLNIIYLGLFFLTCEGEGIKWTSSMKSLQAEDIQGRSSRSQLLEDIQGRSSRKSQEVEDIHGRSSRNSPQMDYIKVRNKRYSVTVFDAKCRKSPGFIVDKLTDLKMCLFWSTTTKNFSVAKADCQGRGARLGVFNDADKMEILKRKGMAMKTNIWVGLDDIVVEGTWKWHDGSILPESSYWPVFFNDGQPNNYDDQDCGHYWSKGTKLADEKCSAVFYYVCEKI</sequence>
<evidence type="ECO:0000313" key="6">
    <source>
        <dbReference type="Proteomes" id="UP000076420"/>
    </source>
</evidence>
<proteinExistence type="predicted"/>
<dbReference type="Pfam" id="PF00059">
    <property type="entry name" value="Lectin_C"/>
    <property type="match status" value="1"/>
</dbReference>
<dbReference type="PANTHER" id="PTHR22799:SF6">
    <property type="entry name" value="C-TYPE LECTIN DOMAIN FAMILY 4 MEMBER M-LIKE"/>
    <property type="match status" value="1"/>
</dbReference>
<feature type="domain" description="C-type lectin" evidence="4">
    <location>
        <begin position="109"/>
        <end position="224"/>
    </location>
</feature>
<reference evidence="5" key="1">
    <citation type="submission" date="2020-05" db="UniProtKB">
        <authorList>
            <consortium name="EnsemblMetazoa"/>
        </authorList>
    </citation>
    <scope>IDENTIFICATION</scope>
    <source>
        <strain evidence="5">BB02</strain>
    </source>
</reference>
<dbReference type="AlphaFoldDB" id="A0A2C9LGN3"/>
<evidence type="ECO:0000256" key="3">
    <source>
        <dbReference type="SAM" id="SignalP"/>
    </source>
</evidence>
<evidence type="ECO:0000256" key="1">
    <source>
        <dbReference type="ARBA" id="ARBA00022734"/>
    </source>
</evidence>
<organism evidence="5 6">
    <name type="scientific">Biomphalaria glabrata</name>
    <name type="common">Bloodfluke planorb</name>
    <name type="synonym">Freshwater snail</name>
    <dbReference type="NCBI Taxonomy" id="6526"/>
    <lineage>
        <taxon>Eukaryota</taxon>
        <taxon>Metazoa</taxon>
        <taxon>Spiralia</taxon>
        <taxon>Lophotrochozoa</taxon>
        <taxon>Mollusca</taxon>
        <taxon>Gastropoda</taxon>
        <taxon>Heterobranchia</taxon>
        <taxon>Euthyneura</taxon>
        <taxon>Panpulmonata</taxon>
        <taxon>Hygrophila</taxon>
        <taxon>Lymnaeoidea</taxon>
        <taxon>Planorbidae</taxon>
        <taxon>Biomphalaria</taxon>
    </lineage>
</organism>
<feature type="chain" id="PRO_5012135249" description="C-type lectin domain-containing protein" evidence="3">
    <location>
        <begin position="19"/>
        <end position="226"/>
    </location>
</feature>
<dbReference type="Proteomes" id="UP000076420">
    <property type="component" value="Unassembled WGS sequence"/>
</dbReference>
<dbReference type="GO" id="GO:0030246">
    <property type="term" value="F:carbohydrate binding"/>
    <property type="evidence" value="ECO:0007669"/>
    <property type="project" value="UniProtKB-KW"/>
</dbReference>
<evidence type="ECO:0000313" key="5">
    <source>
        <dbReference type="EnsemblMetazoa" id="BGLB030903-PA"/>
    </source>
</evidence>
<dbReference type="VEuPathDB" id="VectorBase:BGLAX_039565"/>
<feature type="region of interest" description="Disordered" evidence="2">
    <location>
        <begin position="46"/>
        <end position="70"/>
    </location>
</feature>
<evidence type="ECO:0000259" key="4">
    <source>
        <dbReference type="PROSITE" id="PS50041"/>
    </source>
</evidence>
<dbReference type="InterPro" id="IPR051663">
    <property type="entry name" value="CLec_Tetranectin-domain"/>
</dbReference>
<name>A0A2C9LGN3_BIOGL</name>
<evidence type="ECO:0000256" key="2">
    <source>
        <dbReference type="SAM" id="MobiDB-lite"/>
    </source>
</evidence>
<dbReference type="InterPro" id="IPR016187">
    <property type="entry name" value="CTDL_fold"/>
</dbReference>
<feature type="compositionally biased region" description="Basic and acidic residues" evidence="2">
    <location>
        <begin position="55"/>
        <end position="64"/>
    </location>
</feature>
<feature type="signal peptide" evidence="3">
    <location>
        <begin position="1"/>
        <end position="18"/>
    </location>
</feature>
<keyword evidence="1" id="KW-0430">Lectin</keyword>
<accession>A0A2C9LGN3</accession>
<dbReference type="InterPro" id="IPR001304">
    <property type="entry name" value="C-type_lectin-like"/>
</dbReference>
<dbReference type="PANTHER" id="PTHR22799">
    <property type="entry name" value="TETRANECTIN-RELATED"/>
    <property type="match status" value="1"/>
</dbReference>
<gene>
    <name evidence="5" type="primary">106061894</name>
</gene>
<dbReference type="PROSITE" id="PS50041">
    <property type="entry name" value="C_TYPE_LECTIN_2"/>
    <property type="match status" value="1"/>
</dbReference>
<dbReference type="SMART" id="SM00034">
    <property type="entry name" value="CLECT"/>
    <property type="match status" value="1"/>
</dbReference>
<dbReference type="VEuPathDB" id="VectorBase:BGLB030903"/>
<dbReference type="KEGG" id="bgt:106061894"/>
<dbReference type="InterPro" id="IPR016186">
    <property type="entry name" value="C-type_lectin-like/link_sf"/>
</dbReference>
<dbReference type="EnsemblMetazoa" id="BGLB030903-RA">
    <property type="protein sequence ID" value="BGLB030903-PA"/>
    <property type="gene ID" value="BGLB030903"/>
</dbReference>